<gene>
    <name evidence="1" type="ORF">P799_13440</name>
</gene>
<comment type="caution">
    <text evidence="1">The sequence shown here is derived from an EMBL/GenBank/DDBJ whole genome shotgun (WGS) entry which is preliminary data.</text>
</comment>
<proteinExistence type="predicted"/>
<reference evidence="1 2" key="1">
    <citation type="journal article" date="2015" name="Stand. Genomic Sci.">
        <title>Genome sequence and description of the mosquitocidal and heavy metal tolerant strain Lysinibacillus sphaericus CBAM5.</title>
        <authorList>
            <person name="Pena-Montenegro T.D."/>
            <person name="Lozano L."/>
            <person name="Dussan J."/>
        </authorList>
    </citation>
    <scope>NUCLEOTIDE SEQUENCE [LARGE SCALE GENOMIC DNA]</scope>
    <source>
        <strain evidence="1">CBAM5</strain>
    </source>
</reference>
<evidence type="ECO:0000313" key="2">
    <source>
        <dbReference type="Proteomes" id="UP000023555"/>
    </source>
</evidence>
<evidence type="ECO:0000313" key="1">
    <source>
        <dbReference type="EMBL" id="EWH33495.1"/>
    </source>
</evidence>
<dbReference type="EMBL" id="AYKQ01000009">
    <property type="protein sequence ID" value="EWH33495.1"/>
    <property type="molecule type" value="Genomic_DNA"/>
</dbReference>
<dbReference type="Proteomes" id="UP000023555">
    <property type="component" value="Unassembled WGS sequence"/>
</dbReference>
<dbReference type="AlphaFoldDB" id="W7S1L8"/>
<name>W7S1L8_LYSSH</name>
<sequence length="69" mass="8194">MKEVKICFRLERCYNNQLCQEILYLDSVNIFVPTSKLGTVPIFRKGKDKAFRGCHRFSTRKYGHYMDKA</sequence>
<accession>W7S1L8</accession>
<protein>
    <submittedName>
        <fullName evidence="1">Uncharacterized protein</fullName>
    </submittedName>
</protein>
<organism evidence="1 2">
    <name type="scientific">Lysinibacillus sphaericus CBAM5</name>
    <dbReference type="NCBI Taxonomy" id="1400869"/>
    <lineage>
        <taxon>Bacteria</taxon>
        <taxon>Bacillati</taxon>
        <taxon>Bacillota</taxon>
        <taxon>Bacilli</taxon>
        <taxon>Bacillales</taxon>
        <taxon>Bacillaceae</taxon>
        <taxon>Lysinibacillus</taxon>
    </lineage>
</organism>
<dbReference type="HOGENOM" id="CLU_2770960_0_0_9"/>